<dbReference type="PROSITE" id="PS51781">
    <property type="entry name" value="SH3B"/>
    <property type="match status" value="4"/>
</dbReference>
<dbReference type="GO" id="GO:0009253">
    <property type="term" value="P:peptidoglycan catabolic process"/>
    <property type="evidence" value="ECO:0007669"/>
    <property type="project" value="InterPro"/>
</dbReference>
<comment type="caution">
    <text evidence="6">The sequence shown here is derived from an EMBL/GenBank/DDBJ whole genome shotgun (WGS) entry which is preliminary data.</text>
</comment>
<dbReference type="CDD" id="cd02696">
    <property type="entry name" value="MurNAc-LAA"/>
    <property type="match status" value="1"/>
</dbReference>
<dbReference type="SMART" id="SM00646">
    <property type="entry name" value="Ami_3"/>
    <property type="match status" value="1"/>
</dbReference>
<evidence type="ECO:0000313" key="6">
    <source>
        <dbReference type="EMBL" id="TYO96140.1"/>
    </source>
</evidence>
<dbReference type="Gene3D" id="2.30.30.40">
    <property type="entry name" value="SH3 Domains"/>
    <property type="match status" value="4"/>
</dbReference>
<feature type="domain" description="SH3b" evidence="5">
    <location>
        <begin position="304"/>
        <end position="369"/>
    </location>
</feature>
<dbReference type="Pfam" id="PF08239">
    <property type="entry name" value="SH3_3"/>
    <property type="match status" value="4"/>
</dbReference>
<dbReference type="GO" id="GO:0008745">
    <property type="term" value="F:N-acetylmuramoyl-L-alanine amidase activity"/>
    <property type="evidence" value="ECO:0007669"/>
    <property type="project" value="InterPro"/>
</dbReference>
<dbReference type="InterPro" id="IPR050695">
    <property type="entry name" value="N-acetylmuramoyl_amidase_3"/>
</dbReference>
<proteinExistence type="predicted"/>
<keyword evidence="4" id="KW-0732">Signal</keyword>
<feature type="signal peptide" evidence="4">
    <location>
        <begin position="1"/>
        <end position="34"/>
    </location>
</feature>
<dbReference type="Proteomes" id="UP000323166">
    <property type="component" value="Unassembled WGS sequence"/>
</dbReference>
<gene>
    <name evidence="6" type="ORF">LX24_01088</name>
</gene>
<evidence type="ECO:0000256" key="4">
    <source>
        <dbReference type="SAM" id="SignalP"/>
    </source>
</evidence>
<evidence type="ECO:0000256" key="1">
    <source>
        <dbReference type="ARBA" id="ARBA00022801"/>
    </source>
</evidence>
<evidence type="ECO:0000259" key="5">
    <source>
        <dbReference type="PROSITE" id="PS51781"/>
    </source>
</evidence>
<dbReference type="SUPFAM" id="SSF53187">
    <property type="entry name" value="Zn-dependent exopeptidases"/>
    <property type="match status" value="1"/>
</dbReference>
<organism evidence="6 7">
    <name type="scientific">Desulfallas thermosapovorans DSM 6562</name>
    <dbReference type="NCBI Taxonomy" id="1121431"/>
    <lineage>
        <taxon>Bacteria</taxon>
        <taxon>Bacillati</taxon>
        <taxon>Bacillota</taxon>
        <taxon>Clostridia</taxon>
        <taxon>Eubacteriales</taxon>
        <taxon>Desulfallaceae</taxon>
        <taxon>Desulfallas</taxon>
    </lineage>
</organism>
<evidence type="ECO:0000256" key="3">
    <source>
        <dbReference type="SAM" id="MobiDB-lite"/>
    </source>
</evidence>
<feature type="region of interest" description="Disordered" evidence="3">
    <location>
        <begin position="371"/>
        <end position="396"/>
    </location>
</feature>
<keyword evidence="2" id="KW-0961">Cell wall biogenesis/degradation</keyword>
<feature type="region of interest" description="Disordered" evidence="3">
    <location>
        <begin position="169"/>
        <end position="196"/>
    </location>
</feature>
<feature type="compositionally biased region" description="Polar residues" evidence="3">
    <location>
        <begin position="177"/>
        <end position="196"/>
    </location>
</feature>
<feature type="domain" description="SH3b" evidence="5">
    <location>
        <begin position="103"/>
        <end position="165"/>
    </location>
</feature>
<dbReference type="Gene3D" id="2.60.40.3500">
    <property type="match status" value="1"/>
</dbReference>
<feature type="domain" description="SH3b" evidence="5">
    <location>
        <begin position="35"/>
        <end position="96"/>
    </location>
</feature>
<name>A0A5S4ZTW3_9FIRM</name>
<dbReference type="EMBL" id="VNHM01000005">
    <property type="protein sequence ID" value="TYO96140.1"/>
    <property type="molecule type" value="Genomic_DNA"/>
</dbReference>
<dbReference type="PANTHER" id="PTHR30404">
    <property type="entry name" value="N-ACETYLMURAMOYL-L-ALANINE AMIDASE"/>
    <property type="match status" value="1"/>
</dbReference>
<dbReference type="InterPro" id="IPR002508">
    <property type="entry name" value="MurNAc-LAA_cat"/>
</dbReference>
<dbReference type="PANTHER" id="PTHR30404:SF0">
    <property type="entry name" value="N-ACETYLMURAMOYL-L-ALANINE AMIDASE AMIC"/>
    <property type="match status" value="1"/>
</dbReference>
<dbReference type="InterPro" id="IPR003646">
    <property type="entry name" value="SH3-like_bac-type"/>
</dbReference>
<evidence type="ECO:0000313" key="7">
    <source>
        <dbReference type="Proteomes" id="UP000323166"/>
    </source>
</evidence>
<dbReference type="GO" id="GO:0030288">
    <property type="term" value="C:outer membrane-bounded periplasmic space"/>
    <property type="evidence" value="ECO:0007669"/>
    <property type="project" value="TreeGrafter"/>
</dbReference>
<accession>A0A5S4ZTW3</accession>
<protein>
    <submittedName>
        <fullName evidence="6">N-acetylmuramoyl-L-alanine amidase</fullName>
    </submittedName>
</protein>
<dbReference type="Pfam" id="PF11741">
    <property type="entry name" value="AMIN"/>
    <property type="match status" value="1"/>
</dbReference>
<keyword evidence="1" id="KW-0378">Hydrolase</keyword>
<dbReference type="AlphaFoldDB" id="A0A5S4ZTW3"/>
<feature type="domain" description="SH3b" evidence="5">
    <location>
        <begin position="200"/>
        <end position="262"/>
    </location>
</feature>
<dbReference type="SMART" id="SM00287">
    <property type="entry name" value="SH3b"/>
    <property type="match status" value="4"/>
</dbReference>
<dbReference type="Gene3D" id="3.40.630.40">
    <property type="entry name" value="Zn-dependent exopeptidases"/>
    <property type="match status" value="1"/>
</dbReference>
<dbReference type="GO" id="GO:0071555">
    <property type="term" value="P:cell wall organization"/>
    <property type="evidence" value="ECO:0007669"/>
    <property type="project" value="UniProtKB-KW"/>
</dbReference>
<keyword evidence="7" id="KW-1185">Reference proteome</keyword>
<feature type="chain" id="PRO_5024330510" evidence="4">
    <location>
        <begin position="35"/>
        <end position="700"/>
    </location>
</feature>
<dbReference type="Pfam" id="PF01520">
    <property type="entry name" value="Amidase_3"/>
    <property type="match status" value="1"/>
</dbReference>
<sequence length="700" mass="74819">MGKRWNWKQKVKKGLVLSCLFTAGMFLLLSGASAATKLTVTGSTVNVRGGPDTSTNIISSVHKGEQFTAIDKRGDWYKIKVGGLEGWIAGWLVQAKTEADTPTGYAVVKSNSVNVRNGPGTSHKVLNRVNTGTKLPVLKVSGDWLKVQLPDGGTGWIAGWLVQVQQSAEQQAASQQTPAKGQSNNQTSGPSENQTGIAKVKQATVTGDIVNVRSGPGTSNDIVAKVNKGSKYTVDEVNGQWLKINLTDGKSGWIAGWLASVSEVPKSSPVIPTQDGNGDVSIKDADNGNGNSIDAGGTGTGNNSNVQLVINNSNVNINVRGGPGIQHNVVGQVSRGQRLGVLDRTGDWYKVSLEGGVVGWIAGWLVDIEQAEASPSPGDPPVETEDTDQSDANNPGAPVNLKRIEINQKNDHTLVSIKAAGELNYDMFLLANPQRLVIDLKNTNIGDLPDKSLVNTKAVNQMRIGLFAEDPPVVRVVFDLNQAVVSVDKLSEDRRQLDLDIYVPKVGEFLQGRVIAIDPGHGGSDPGAIGPTGLQEKDVTLDIALKLAQLLNENGARVVLTRSDDRSVDLYQRTAIAQREGADVFLSIHINANVSRDKNGTSTYYRRDTGDFPPGVDQADNRRLAGAVQSELLRALGRRSLGVLQSNFVVLRTSPVPAALAEVAFVSNPEEEQMLRQEIVRAKVAEALAIALNNYFAPNN</sequence>
<reference evidence="6 7" key="1">
    <citation type="submission" date="2019-07" db="EMBL/GenBank/DDBJ databases">
        <title>Genomic Encyclopedia of Type Strains, Phase I: the one thousand microbial genomes (KMG-I) project.</title>
        <authorList>
            <person name="Kyrpides N."/>
        </authorList>
    </citation>
    <scope>NUCLEOTIDE SEQUENCE [LARGE SCALE GENOMIC DNA]</scope>
    <source>
        <strain evidence="6 7">DSM 6562</strain>
    </source>
</reference>
<dbReference type="InterPro" id="IPR021731">
    <property type="entry name" value="AMIN_dom"/>
</dbReference>
<evidence type="ECO:0000256" key="2">
    <source>
        <dbReference type="ARBA" id="ARBA00023316"/>
    </source>
</evidence>